<evidence type="ECO:0000313" key="3">
    <source>
        <dbReference type="WBParaSite" id="L893_g2093.t1"/>
    </source>
</evidence>
<dbReference type="Proteomes" id="UP000095287">
    <property type="component" value="Unplaced"/>
</dbReference>
<accession>A0A1I7YY88</accession>
<evidence type="ECO:0000313" key="2">
    <source>
        <dbReference type="Proteomes" id="UP000095287"/>
    </source>
</evidence>
<feature type="region of interest" description="Disordered" evidence="1">
    <location>
        <begin position="1"/>
        <end position="21"/>
    </location>
</feature>
<name>A0A1I7YY88_9BILA</name>
<sequence length="95" mass="10465">MMSSGSRQPSQGVYSVGAQPDHELGEPLRRWRADSTCLAVTRPPETSMLPYVNNAAMSLLKGGETLSAGMQQTLKVQVDYRFTTHSLTMVVKEFC</sequence>
<reference evidence="3" key="1">
    <citation type="submission" date="2016-11" db="UniProtKB">
        <authorList>
            <consortium name="WormBaseParasite"/>
        </authorList>
    </citation>
    <scope>IDENTIFICATION</scope>
</reference>
<dbReference type="AlphaFoldDB" id="A0A1I7YY88"/>
<evidence type="ECO:0000256" key="1">
    <source>
        <dbReference type="SAM" id="MobiDB-lite"/>
    </source>
</evidence>
<feature type="compositionally biased region" description="Polar residues" evidence="1">
    <location>
        <begin position="1"/>
        <end position="13"/>
    </location>
</feature>
<keyword evidence="2" id="KW-1185">Reference proteome</keyword>
<proteinExistence type="predicted"/>
<dbReference type="WBParaSite" id="L893_g2093.t1">
    <property type="protein sequence ID" value="L893_g2093.t1"/>
    <property type="gene ID" value="L893_g2093"/>
</dbReference>
<organism evidence="2 3">
    <name type="scientific">Steinernema glaseri</name>
    <dbReference type="NCBI Taxonomy" id="37863"/>
    <lineage>
        <taxon>Eukaryota</taxon>
        <taxon>Metazoa</taxon>
        <taxon>Ecdysozoa</taxon>
        <taxon>Nematoda</taxon>
        <taxon>Chromadorea</taxon>
        <taxon>Rhabditida</taxon>
        <taxon>Tylenchina</taxon>
        <taxon>Panagrolaimomorpha</taxon>
        <taxon>Strongyloidoidea</taxon>
        <taxon>Steinernematidae</taxon>
        <taxon>Steinernema</taxon>
    </lineage>
</organism>
<protein>
    <submittedName>
        <fullName evidence="3">Uncharacterized protein</fullName>
    </submittedName>
</protein>